<organism evidence="5 6">
    <name type="scientific">Branchiostoma belcheri</name>
    <name type="common">Amphioxus</name>
    <dbReference type="NCBI Taxonomy" id="7741"/>
    <lineage>
        <taxon>Eukaryota</taxon>
        <taxon>Metazoa</taxon>
        <taxon>Chordata</taxon>
        <taxon>Cephalochordata</taxon>
        <taxon>Leptocardii</taxon>
        <taxon>Amphioxiformes</taxon>
        <taxon>Branchiostomatidae</taxon>
        <taxon>Branchiostoma</taxon>
    </lineage>
</organism>
<name>A0A6P4XZ70_BRABE</name>
<dbReference type="Pfam" id="PF25898">
    <property type="entry name" value="LolA_2nd_metazoa"/>
    <property type="match status" value="1"/>
</dbReference>
<proteinExistence type="predicted"/>
<evidence type="ECO:0000313" key="5">
    <source>
        <dbReference type="Proteomes" id="UP000515135"/>
    </source>
</evidence>
<keyword evidence="2" id="KW-0812">Transmembrane</keyword>
<dbReference type="AlphaFoldDB" id="A0A6P4XZ70"/>
<keyword evidence="2" id="KW-0472">Membrane</keyword>
<gene>
    <name evidence="6" type="primary">LOC109464812</name>
</gene>
<evidence type="ECO:0000256" key="2">
    <source>
        <dbReference type="SAM" id="Phobius"/>
    </source>
</evidence>
<dbReference type="Proteomes" id="UP000515135">
    <property type="component" value="Unplaced"/>
</dbReference>
<reference evidence="6" key="1">
    <citation type="submission" date="2025-08" db="UniProtKB">
        <authorList>
            <consortium name="RefSeq"/>
        </authorList>
    </citation>
    <scope>IDENTIFICATION</scope>
    <source>
        <tissue evidence="6">Gonad</tissue>
    </source>
</reference>
<feature type="region of interest" description="Disordered" evidence="1">
    <location>
        <begin position="1052"/>
        <end position="1076"/>
    </location>
</feature>
<dbReference type="PANTHER" id="PTHR36902">
    <property type="entry name" value="ENRICHED IN SURFACE-LABELED PROTEOME PROTEIN 9"/>
    <property type="match status" value="1"/>
</dbReference>
<evidence type="ECO:0000313" key="6">
    <source>
        <dbReference type="RefSeq" id="XP_019617443.1"/>
    </source>
</evidence>
<dbReference type="PANTHER" id="PTHR36902:SF1">
    <property type="entry name" value="ENRICHED IN SURFACE-LABELED PROTEOME PROTEIN 9"/>
    <property type="match status" value="1"/>
</dbReference>
<feature type="domain" description="LolA-like" evidence="4">
    <location>
        <begin position="696"/>
        <end position="920"/>
    </location>
</feature>
<feature type="transmembrane region" description="Helical" evidence="2">
    <location>
        <begin position="1091"/>
        <end position="1114"/>
    </location>
</feature>
<feature type="compositionally biased region" description="Low complexity" evidence="1">
    <location>
        <begin position="1059"/>
        <end position="1071"/>
    </location>
</feature>
<dbReference type="OrthoDB" id="5983572at2759"/>
<evidence type="ECO:0000259" key="3">
    <source>
        <dbReference type="Pfam" id="PF24536"/>
    </source>
</evidence>
<protein>
    <submittedName>
        <fullName evidence="6">Uncharacterized protein LOC109464812</fullName>
    </submittedName>
</protein>
<feature type="domain" description="NXPE C-terminal" evidence="3">
    <location>
        <begin position="218"/>
        <end position="441"/>
    </location>
</feature>
<dbReference type="Pfam" id="PF24536">
    <property type="entry name" value="NXPE4_C"/>
    <property type="match status" value="1"/>
</dbReference>
<dbReference type="RefSeq" id="XP_019617443.1">
    <property type="nucleotide sequence ID" value="XM_019761884.1"/>
</dbReference>
<dbReference type="InterPro" id="IPR058831">
    <property type="entry name" value="LolA-like_dom_2nd"/>
</dbReference>
<keyword evidence="5" id="KW-1185">Reference proteome</keyword>
<evidence type="ECO:0000256" key="1">
    <source>
        <dbReference type="SAM" id="MobiDB-lite"/>
    </source>
</evidence>
<dbReference type="GeneID" id="109464812"/>
<keyword evidence="2" id="KW-1133">Transmembrane helix</keyword>
<dbReference type="InterPro" id="IPR057106">
    <property type="entry name" value="NXPE4_C"/>
</dbReference>
<evidence type="ECO:0000259" key="4">
    <source>
        <dbReference type="Pfam" id="PF25898"/>
    </source>
</evidence>
<sequence>MLGALKLGGFSKGRGLLNRLNFDVAASQQEEVSKEQATAENHVLISETLYWPKPPTAMVIRNRLWTGLPITEAKETTYTIDKPKKLYLVECNVFLDENVEQCDYSDPRSGVSWACVKPKTLPCSSRADHKVDYDLSGRLNKLCFFLTASQKNIINSLVTYDEEKGGTFKKTIKGSPESINVKSYTDVPISVSMRRPPCGPGIPASPSPTTGFWQKDVWTSTVCRNRHFLQREHYFRCLKNKELYFMGDSTGRQLYEFLLLHILNTTFSAADPSITRRAGPHYAVHKPSNLTLRFRVHGPPLRTGGINVSHINYLAKEINSVRGGPGYVLIITMWAHFTSFHYEIYIQRLRAIRTAVINLLHRKPGTLVVFKTASTRTGVPRLSSDFFSSQMNKIIRKMFENVVVTILDVWDMTLSHKNEDIIHPKKEIIRQEVELLLSYICPSQNKCKGHIGGDIANKMTTAHVQLVTLLVSWCACTAQQFSGDPTVCVPCNPCGALPNIPQSFEAKIEVNIQNGNETYDVEEHFDGENNRAVVYMTRQGRTGKQILNFNGGEVYDIIGTQCVAQQLEAGEDLFGYIPAPNGTHIFSSVVTFGMASRLGVTEMGRTTVRGIPVVNYRACTYWPQWDTTFIADYYFSTPEFQLAGGDPVIPVRVTVSGKGRKPNAKPGEGRRDFSRTYEYMYFRSSLRADWSVFETPRGVECHHRQSQETFPDIPNHQHYVQEQILPQQQIVDGLEIWYNYDQQLLRLDYVAFTSTFQPQEGRFGVPKRVIHDFNTGLEYETDLSTGACTMRRIVDSPLQLLDNSNGVMLTPAQTLSLDGVQKYYMGKHLVRNILADGWIYRRQFNFSAGPMWVEYQLYFSSSEYVDHTGFADNTRVPLHIEFKPITVPGNYTGPMDKTVIKIYNFDLDQDITDFAVSNCYDASRKQVIRFQFPVSVSPLLKLYGRELTLQTKIQLCRAMGISFLRCEDVMYDSDNSATYVTMTVLEAPAVSPGPRDQPLTPTADAIMLLQQKIDSNQLVITLSRDIQITAISGTLQQDVYDPPSNIICRPNKARQRDVSATQTASSSTTSTNSGCDQGVQNSASGFSAGTLAGVAVALLVSGVILGLAVQYIIVRQRMKSAESAGLTSRMEMPDISSLPAAIPD</sequence>
<dbReference type="KEGG" id="bbel:109464812"/>
<accession>A0A6P4XZ70</accession>